<proteinExistence type="predicted"/>
<dbReference type="Proteomes" id="UP000594014">
    <property type="component" value="Chromosome"/>
</dbReference>
<name>A0ACD1AF97_9FIRM</name>
<sequence length="250" mass="28753">MMLDLHTHILPHMDDGAGSGDEAAALIHALMDQGITTAVLTPHYYPFKESLPAFLERRMWSYNSLGDCKLNLILGSETYLCESLFCYDSISELAIESTEFLLLELPYTEPWSSDLFKQLRRIRSKYNLTPVIAHAERYGHVRQKRESILQELVDLGCMIQLNIDSVIDRQSRSLALSMLKGGWVDFVGSDCHNMKERPPRFDLFRRILARKLHADVMNGSWPWTVNAWDAFSCEPRTRKEPISMETEARV</sequence>
<organism evidence="1 2">
    <name type="scientific">Anoxybacterium hadale</name>
    <dbReference type="NCBI Taxonomy" id="3408580"/>
    <lineage>
        <taxon>Bacteria</taxon>
        <taxon>Bacillati</taxon>
        <taxon>Bacillota</taxon>
        <taxon>Clostridia</taxon>
        <taxon>Peptostreptococcales</taxon>
        <taxon>Anaerovoracaceae</taxon>
        <taxon>Anoxybacterium</taxon>
    </lineage>
</organism>
<protein>
    <submittedName>
        <fullName evidence="1">Uncharacterized protein</fullName>
    </submittedName>
</protein>
<evidence type="ECO:0000313" key="1">
    <source>
        <dbReference type="EMBL" id="QOX65157.1"/>
    </source>
</evidence>
<accession>A0ACD1AF97</accession>
<keyword evidence="2" id="KW-1185">Reference proteome</keyword>
<evidence type="ECO:0000313" key="2">
    <source>
        <dbReference type="Proteomes" id="UP000594014"/>
    </source>
</evidence>
<gene>
    <name evidence="1" type="ORF">FRZ06_18285</name>
</gene>
<dbReference type="EMBL" id="CP042469">
    <property type="protein sequence ID" value="QOX65157.1"/>
    <property type="molecule type" value="Genomic_DNA"/>
</dbReference>
<reference evidence="1" key="1">
    <citation type="submission" date="2019-08" db="EMBL/GenBank/DDBJ databases">
        <title>Genome sequence of Clostridiales bacterium MT110.</title>
        <authorList>
            <person name="Cao J."/>
        </authorList>
    </citation>
    <scope>NUCLEOTIDE SEQUENCE</scope>
    <source>
        <strain evidence="1">MT110</strain>
    </source>
</reference>